<dbReference type="EMBL" id="JAAIIH010000001">
    <property type="protein sequence ID" value="NMM99732.1"/>
    <property type="molecule type" value="Genomic_DNA"/>
</dbReference>
<accession>A0A7Y0F0F1</accession>
<gene>
    <name evidence="1" type="ORF">G1C96_0310</name>
</gene>
<proteinExistence type="predicted"/>
<reference evidence="1 2" key="1">
    <citation type="submission" date="2020-02" db="EMBL/GenBank/DDBJ databases">
        <title>Characterization of phylogenetic diversity of novel bifidobacterial species isolated in Czech ZOOs.</title>
        <authorList>
            <person name="Lugli G.A."/>
            <person name="Vera N.B."/>
            <person name="Ventura M."/>
        </authorList>
    </citation>
    <scope>NUCLEOTIDE SEQUENCE [LARGE SCALE GENOMIC DNA]</scope>
    <source>
        <strain evidence="1 2">DSM 109958</strain>
    </source>
</reference>
<dbReference type="InterPro" id="IPR057369">
    <property type="entry name" value="VG15"/>
</dbReference>
<evidence type="ECO:0000313" key="2">
    <source>
        <dbReference type="Proteomes" id="UP000588277"/>
    </source>
</evidence>
<sequence>MAITADIQTRRVWDSTLDVNDLKGSQPIRKNAILQLLETWRRISAETAAAYLPRFREAETGDGSFETAMPLFDRKHMADQIDWTGATSVLWHIARGETQEAAYAAARSLFLGIFHEAVLTGGRTTVENWAKKDHRAIGWRRASDGDPCAFCAMPSPEAPHTPAGRRP</sequence>
<evidence type="ECO:0000313" key="1">
    <source>
        <dbReference type="EMBL" id="NMM99732.1"/>
    </source>
</evidence>
<keyword evidence="2" id="KW-1185">Reference proteome</keyword>
<dbReference type="RefSeq" id="WP_169274890.1">
    <property type="nucleotide sequence ID" value="NZ_JAAIIH010000001.1"/>
</dbReference>
<organism evidence="1 2">
    <name type="scientific">Bifidobacterium moraviense</name>
    <dbReference type="NCBI Taxonomy" id="2675323"/>
    <lineage>
        <taxon>Bacteria</taxon>
        <taxon>Bacillati</taxon>
        <taxon>Actinomycetota</taxon>
        <taxon>Actinomycetes</taxon>
        <taxon>Bifidobacteriales</taxon>
        <taxon>Bifidobacteriaceae</taxon>
        <taxon>Bifidobacterium</taxon>
    </lineage>
</organism>
<dbReference type="AlphaFoldDB" id="A0A7Y0F0F1"/>
<name>A0A7Y0F0F1_9BIFI</name>
<dbReference type="Pfam" id="PF25310">
    <property type="entry name" value="VG15"/>
    <property type="match status" value="1"/>
</dbReference>
<dbReference type="Proteomes" id="UP000588277">
    <property type="component" value="Unassembled WGS sequence"/>
</dbReference>
<comment type="caution">
    <text evidence="1">The sequence shown here is derived from an EMBL/GenBank/DDBJ whole genome shotgun (WGS) entry which is preliminary data.</text>
</comment>
<protein>
    <submittedName>
        <fullName evidence="1">Phage protein</fullName>
    </submittedName>
</protein>